<evidence type="ECO:0000259" key="7">
    <source>
        <dbReference type="SMART" id="SM00849"/>
    </source>
</evidence>
<evidence type="ECO:0000256" key="4">
    <source>
        <dbReference type="ARBA" id="ARBA00022989"/>
    </source>
</evidence>
<comment type="caution">
    <text evidence="8">The sequence shown here is derived from an EMBL/GenBank/DDBJ whole genome shotgun (WGS) entry which is preliminary data.</text>
</comment>
<dbReference type="GO" id="GO:0030420">
    <property type="term" value="P:establishment of competence for transformation"/>
    <property type="evidence" value="ECO:0007669"/>
    <property type="project" value="InterPro"/>
</dbReference>
<accession>A0A2U3BDU8</accession>
<dbReference type="NCBIfam" id="TIGR00360">
    <property type="entry name" value="ComEC_N-term"/>
    <property type="match status" value="1"/>
</dbReference>
<feature type="transmembrane region" description="Helical" evidence="6">
    <location>
        <begin position="231"/>
        <end position="252"/>
    </location>
</feature>
<keyword evidence="3 6" id="KW-0812">Transmembrane</keyword>
<dbReference type="InterPro" id="IPR025405">
    <property type="entry name" value="DUF4131"/>
</dbReference>
<dbReference type="InterPro" id="IPR036866">
    <property type="entry name" value="RibonucZ/Hydroxyglut_hydro"/>
</dbReference>
<feature type="transmembrane region" description="Helical" evidence="6">
    <location>
        <begin position="334"/>
        <end position="353"/>
    </location>
</feature>
<dbReference type="PANTHER" id="PTHR30619:SF1">
    <property type="entry name" value="RECOMBINATION PROTEIN 2"/>
    <property type="match status" value="1"/>
</dbReference>
<dbReference type="InterPro" id="IPR004797">
    <property type="entry name" value="Competence_ComEC/Rec2"/>
</dbReference>
<feature type="transmembrane region" description="Helical" evidence="6">
    <location>
        <begin position="393"/>
        <end position="413"/>
    </location>
</feature>
<dbReference type="GO" id="GO:0005886">
    <property type="term" value="C:plasma membrane"/>
    <property type="evidence" value="ECO:0007669"/>
    <property type="project" value="UniProtKB-SubCell"/>
</dbReference>
<dbReference type="Gene3D" id="3.60.15.10">
    <property type="entry name" value="Ribonuclease Z/Hydroxyacylglutathione hydrolase-like"/>
    <property type="match status" value="1"/>
</dbReference>
<dbReference type="AlphaFoldDB" id="A0A2U3BDU8"/>
<dbReference type="SMART" id="SM00849">
    <property type="entry name" value="Lactamase_B"/>
    <property type="match status" value="1"/>
</dbReference>
<keyword evidence="5 6" id="KW-0472">Membrane</keyword>
<name>A0A2U3BDU8_9VIBR</name>
<keyword evidence="9" id="KW-1185">Reference proteome</keyword>
<evidence type="ECO:0000313" key="8">
    <source>
        <dbReference type="EMBL" id="PWI34947.1"/>
    </source>
</evidence>
<feature type="transmembrane region" description="Helical" evidence="6">
    <location>
        <begin position="7"/>
        <end position="24"/>
    </location>
</feature>
<feature type="transmembrane region" description="Helical" evidence="6">
    <location>
        <begin position="445"/>
        <end position="466"/>
    </location>
</feature>
<evidence type="ECO:0000256" key="3">
    <source>
        <dbReference type="ARBA" id="ARBA00022692"/>
    </source>
</evidence>
<feature type="domain" description="Metallo-beta-lactamase" evidence="7">
    <location>
        <begin position="504"/>
        <end position="686"/>
    </location>
</feature>
<dbReference type="PANTHER" id="PTHR30619">
    <property type="entry name" value="DNA INTERNALIZATION/COMPETENCE PROTEIN COMEC/REC2"/>
    <property type="match status" value="1"/>
</dbReference>
<feature type="transmembrane region" description="Helical" evidence="6">
    <location>
        <begin position="264"/>
        <end position="281"/>
    </location>
</feature>
<dbReference type="Pfam" id="PF00753">
    <property type="entry name" value="Lactamase_B"/>
    <property type="match status" value="1"/>
</dbReference>
<feature type="transmembrane region" description="Helical" evidence="6">
    <location>
        <begin position="30"/>
        <end position="47"/>
    </location>
</feature>
<dbReference type="EMBL" id="QFWT01000001">
    <property type="protein sequence ID" value="PWI34947.1"/>
    <property type="molecule type" value="Genomic_DNA"/>
</dbReference>
<dbReference type="Pfam" id="PF13567">
    <property type="entry name" value="DUF4131"/>
    <property type="match status" value="1"/>
</dbReference>
<dbReference type="Proteomes" id="UP000245362">
    <property type="component" value="Unassembled WGS sequence"/>
</dbReference>
<evidence type="ECO:0000313" key="9">
    <source>
        <dbReference type="Proteomes" id="UP000245362"/>
    </source>
</evidence>
<evidence type="ECO:0000256" key="1">
    <source>
        <dbReference type="ARBA" id="ARBA00004651"/>
    </source>
</evidence>
<dbReference type="RefSeq" id="WP_109318100.1">
    <property type="nucleotide sequence ID" value="NZ_QFWT01000001.1"/>
</dbReference>
<feature type="transmembrane region" description="Helical" evidence="6">
    <location>
        <begin position="311"/>
        <end position="328"/>
    </location>
</feature>
<protein>
    <submittedName>
        <fullName evidence="8">DNA internalization-related competence protein ComEC/Rec2</fullName>
    </submittedName>
</protein>
<dbReference type="InterPro" id="IPR035681">
    <property type="entry name" value="ComA-like_MBL"/>
</dbReference>
<evidence type="ECO:0000256" key="2">
    <source>
        <dbReference type="ARBA" id="ARBA00022475"/>
    </source>
</evidence>
<organism evidence="8 9">
    <name type="scientific">Vibrio albus</name>
    <dbReference type="NCBI Taxonomy" id="2200953"/>
    <lineage>
        <taxon>Bacteria</taxon>
        <taxon>Pseudomonadati</taxon>
        <taxon>Pseudomonadota</taxon>
        <taxon>Gammaproteobacteria</taxon>
        <taxon>Vibrionales</taxon>
        <taxon>Vibrionaceae</taxon>
        <taxon>Vibrio</taxon>
    </lineage>
</organism>
<comment type="subcellular location">
    <subcellularLocation>
        <location evidence="1">Cell membrane</location>
        <topology evidence="1">Multi-pass membrane protein</topology>
    </subcellularLocation>
</comment>
<evidence type="ECO:0000256" key="5">
    <source>
        <dbReference type="ARBA" id="ARBA00023136"/>
    </source>
</evidence>
<proteinExistence type="predicted"/>
<dbReference type="SUPFAM" id="SSF56281">
    <property type="entry name" value="Metallo-hydrolase/oxidoreductase"/>
    <property type="match status" value="1"/>
</dbReference>
<keyword evidence="4 6" id="KW-1133">Transmembrane helix</keyword>
<dbReference type="NCBIfam" id="TIGR00361">
    <property type="entry name" value="ComEC_Rec2"/>
    <property type="match status" value="1"/>
</dbReference>
<dbReference type="InterPro" id="IPR052159">
    <property type="entry name" value="Competence_DNA_uptake"/>
</dbReference>
<gene>
    <name evidence="8" type="ORF">DI392_01325</name>
</gene>
<dbReference type="InterPro" id="IPR004477">
    <property type="entry name" value="ComEC_N"/>
</dbReference>
<keyword evidence="2" id="KW-1003">Cell membrane</keyword>
<dbReference type="OrthoDB" id="9761531at2"/>
<dbReference type="Pfam" id="PF03772">
    <property type="entry name" value="Competence"/>
    <property type="match status" value="1"/>
</dbReference>
<feature type="transmembrane region" description="Helical" evidence="6">
    <location>
        <begin position="362"/>
        <end position="381"/>
    </location>
</feature>
<sequence>MMTLLLHSWNLICFFVVIVSVQYWQTIPSMDWIVVCAALFIVSYYFYPFRWFRGGIAAIIVLIISMNQFKEQVETVFQDGLNITITGQVDSLFKEISHGQIVLFSVHKVNEHDLDQIFLPRIKLRVSSGDPFLLGEQWKLEVRLKPVYGKLNEAGFDEEKYYVSQYLHAKANLKGVPERLHSSSSFRLMLHQRVTRQTEGLVAQPLLMALTFGDRNTISPPLWKDLKSSGLIHLVAISGLHIGLAFMLGWIVGKPLSLLSPYMLKAPIITGVLFAGIYAWLAGFSLPAIRALTMCALVSIVPMIRLTYSRWQVLLLTLCTVLCIDPFAPFSASFWMSFGAVTSIYLLLGSSVFRRSRKIKRLVLMQCVLAAVMIPVTGYFFSGLSAVSPVYNLIFVPWFSFIIVPLVFIGLFFSFLLPDISVFVWQMADYALIPVLSAIRYSEGAWVAISATLISLAALVTLVWIFSPLLSSVQKKWLLVSGCLLVLFDDRKAGWQVDVLDVGQGLALLISKAGGHILYDTGERWETGSIAESVIAPVLVKRGVRQLDGLILSHTDSDHAGGRQFIERQFIPKMKWASERIVGYQPCIKGTHWYWRALRFEAVWPPKQVARAYNSHSCVVRVTDGQFSILLTGDIEAVSEYLLAREGKDKLDSDIMLVPHHGSDTSSTGTFIEQVTPEVAIASLAKGNFQGMPSVNVLNVYASRDIKWLDTGESGQITVEITENNWQISSFRATDSSPWYRQILRKRVE</sequence>
<dbReference type="InterPro" id="IPR001279">
    <property type="entry name" value="Metallo-B-lactamas"/>
</dbReference>
<evidence type="ECO:0000256" key="6">
    <source>
        <dbReference type="SAM" id="Phobius"/>
    </source>
</evidence>
<dbReference type="CDD" id="cd07731">
    <property type="entry name" value="ComA-like_MBL-fold"/>
    <property type="match status" value="1"/>
</dbReference>
<reference evidence="8 9" key="1">
    <citation type="submission" date="2018-05" db="EMBL/GenBank/DDBJ databases">
        <title>Vibrio limimaris sp. nov., isolated from marine sediment.</title>
        <authorList>
            <person name="Li C.-M."/>
        </authorList>
    </citation>
    <scope>NUCLEOTIDE SEQUENCE [LARGE SCALE GENOMIC DNA]</scope>
    <source>
        <strain evidence="8 9">E4404</strain>
    </source>
</reference>